<evidence type="ECO:0000313" key="1">
    <source>
        <dbReference type="EMBL" id="SUF55053.1"/>
    </source>
</evidence>
<gene>
    <name evidence="1" type="ORF">NCTC10252_00222</name>
</gene>
<dbReference type="Proteomes" id="UP000254597">
    <property type="component" value="Unassembled WGS sequence"/>
</dbReference>
<organism evidence="1 2">
    <name type="scientific">Salmonella enterica</name>
    <name type="common">Salmonella choleraesuis</name>
    <dbReference type="NCBI Taxonomy" id="28901"/>
    <lineage>
        <taxon>Bacteria</taxon>
        <taxon>Pseudomonadati</taxon>
        <taxon>Pseudomonadota</taxon>
        <taxon>Gammaproteobacteria</taxon>
        <taxon>Enterobacterales</taxon>
        <taxon>Enterobacteriaceae</taxon>
        <taxon>Salmonella</taxon>
    </lineage>
</organism>
<dbReference type="AlphaFoldDB" id="A0A379QD81"/>
<name>A0A379QD81_SALER</name>
<protein>
    <submittedName>
        <fullName evidence="1">Uncharacterized protein</fullName>
    </submittedName>
</protein>
<reference evidence="1 2" key="1">
    <citation type="submission" date="2018-06" db="EMBL/GenBank/DDBJ databases">
        <authorList>
            <consortium name="Pathogen Informatics"/>
            <person name="Doyle S."/>
        </authorList>
    </citation>
    <scope>NUCLEOTIDE SEQUENCE [LARGE SCALE GENOMIC DNA]</scope>
    <source>
        <strain evidence="1 2">NCTC10252</strain>
    </source>
</reference>
<dbReference type="EMBL" id="UGWP01000003">
    <property type="protein sequence ID" value="SUF55053.1"/>
    <property type="molecule type" value="Genomic_DNA"/>
</dbReference>
<sequence length="77" mass="8892">MASKHTPITAILLFHNQLLRHFYQPMFVDQERAVRIVLESQNDYSPQEATHCSAALMFIRGLRANRTETYGKTKISV</sequence>
<accession>A0A379QD81</accession>
<evidence type="ECO:0000313" key="2">
    <source>
        <dbReference type="Proteomes" id="UP000254597"/>
    </source>
</evidence>
<proteinExistence type="predicted"/>